<dbReference type="SUPFAM" id="SSF50156">
    <property type="entry name" value="PDZ domain-like"/>
    <property type="match status" value="1"/>
</dbReference>
<dbReference type="EMBL" id="HBDX01003163">
    <property type="protein sequence ID" value="CAD8222018.1"/>
    <property type="molecule type" value="Transcribed_RNA"/>
</dbReference>
<feature type="domain" description="Tail specific protease" evidence="8">
    <location>
        <begin position="1071"/>
        <end position="1276"/>
    </location>
</feature>
<dbReference type="GO" id="GO:0005737">
    <property type="term" value="C:cytoplasm"/>
    <property type="evidence" value="ECO:0007669"/>
    <property type="project" value="UniProtKB-SubCell"/>
</dbReference>
<dbReference type="Gene3D" id="2.30.42.10">
    <property type="match status" value="1"/>
</dbReference>
<protein>
    <recommendedName>
        <fullName evidence="8">Tail specific protease domain-containing protein</fullName>
    </recommendedName>
</protein>
<dbReference type="InterPro" id="IPR015943">
    <property type="entry name" value="WD40/YVTN_repeat-like_dom_sf"/>
</dbReference>
<organism evidence="9">
    <name type="scientific">Ostreococcus sp. 'lucimarinus'</name>
    <dbReference type="NCBI Taxonomy" id="242159"/>
    <lineage>
        <taxon>Eukaryota</taxon>
        <taxon>Viridiplantae</taxon>
        <taxon>Chlorophyta</taxon>
        <taxon>Mamiellophyceae</taxon>
        <taxon>Mamiellales</taxon>
        <taxon>Bathycoccaceae</taxon>
        <taxon>Ostreococcus</taxon>
    </lineage>
</organism>
<gene>
    <name evidence="9" type="ORF">OLUC0939_LOCUS2740</name>
</gene>
<dbReference type="PANTHER" id="PTHR43253:SF1">
    <property type="entry name" value="TRICORN PROTEASE HOMOLOG 2-RELATED"/>
    <property type="match status" value="1"/>
</dbReference>
<dbReference type="Pfam" id="PF14685">
    <property type="entry name" value="PDZ_Tricorn"/>
    <property type="match status" value="1"/>
</dbReference>
<dbReference type="PANTHER" id="PTHR43253">
    <property type="entry name" value="TRICORN PROTEASE HOMOLOG 2-RELATED"/>
    <property type="match status" value="1"/>
</dbReference>
<keyword evidence="3" id="KW-0963">Cytoplasm</keyword>
<feature type="compositionally biased region" description="Low complexity" evidence="7">
    <location>
        <begin position="27"/>
        <end position="48"/>
    </location>
</feature>
<feature type="region of interest" description="Disordered" evidence="7">
    <location>
        <begin position="634"/>
        <end position="712"/>
    </location>
</feature>
<dbReference type="Gene3D" id="2.130.10.10">
    <property type="entry name" value="YVTN repeat-like/Quinoprotein amine dehydrogenase"/>
    <property type="match status" value="2"/>
</dbReference>
<dbReference type="Pfam" id="PF03572">
    <property type="entry name" value="Peptidase_S41"/>
    <property type="match status" value="1"/>
</dbReference>
<evidence type="ECO:0000256" key="2">
    <source>
        <dbReference type="ARBA" id="ARBA00008524"/>
    </source>
</evidence>
<dbReference type="SUPFAM" id="SSF69304">
    <property type="entry name" value="Tricorn protease N-terminal domain"/>
    <property type="match status" value="1"/>
</dbReference>
<evidence type="ECO:0000256" key="6">
    <source>
        <dbReference type="ARBA" id="ARBA00022825"/>
    </source>
</evidence>
<feature type="region of interest" description="Disordered" evidence="7">
    <location>
        <begin position="11"/>
        <end position="54"/>
    </location>
</feature>
<dbReference type="InterPro" id="IPR028204">
    <property type="entry name" value="Tricorn_C1"/>
</dbReference>
<dbReference type="InterPro" id="IPR036034">
    <property type="entry name" value="PDZ_sf"/>
</dbReference>
<dbReference type="InterPro" id="IPR029414">
    <property type="entry name" value="Tricorn_PDZ"/>
</dbReference>
<dbReference type="SUPFAM" id="SSF52096">
    <property type="entry name" value="ClpP/crotonase"/>
    <property type="match status" value="1"/>
</dbReference>
<dbReference type="InterPro" id="IPR012393">
    <property type="entry name" value="Tricorn_protease"/>
</dbReference>
<proteinExistence type="inferred from homology"/>
<dbReference type="InterPro" id="IPR011044">
    <property type="entry name" value="Quino_amine_DH_bsu"/>
</dbReference>
<dbReference type="Pfam" id="PF26549">
    <property type="entry name" value="Tricorn_N"/>
    <property type="match status" value="1"/>
</dbReference>
<dbReference type="Pfam" id="PF14684">
    <property type="entry name" value="Tricorn_C1"/>
    <property type="match status" value="1"/>
</dbReference>
<dbReference type="GO" id="GO:0006508">
    <property type="term" value="P:proteolysis"/>
    <property type="evidence" value="ECO:0007669"/>
    <property type="project" value="UniProtKB-KW"/>
</dbReference>
<evidence type="ECO:0000313" key="9">
    <source>
        <dbReference type="EMBL" id="CAD8222018.1"/>
    </source>
</evidence>
<feature type="region of interest" description="Disordered" evidence="7">
    <location>
        <begin position="1335"/>
        <end position="1368"/>
    </location>
</feature>
<dbReference type="CDD" id="cd07562">
    <property type="entry name" value="Peptidase_S41_TRI"/>
    <property type="match status" value="1"/>
</dbReference>
<keyword evidence="5" id="KW-0378">Hydrolase</keyword>
<feature type="compositionally biased region" description="Basic residues" evidence="7">
    <location>
        <begin position="16"/>
        <end position="26"/>
    </location>
</feature>
<evidence type="ECO:0000259" key="8">
    <source>
        <dbReference type="SMART" id="SM00245"/>
    </source>
</evidence>
<name>A0A7R9XRF7_9CHLO</name>
<comment type="subcellular location">
    <subcellularLocation>
        <location evidence="1">Cytoplasm</location>
    </subcellularLocation>
</comment>
<dbReference type="InterPro" id="IPR029045">
    <property type="entry name" value="ClpP/crotonase-like_dom_sf"/>
</dbReference>
<accession>A0A7R9XRF7</accession>
<evidence type="ECO:0000256" key="5">
    <source>
        <dbReference type="ARBA" id="ARBA00022801"/>
    </source>
</evidence>
<dbReference type="SUPFAM" id="SSF50969">
    <property type="entry name" value="YVTN repeat-like/Quinoprotein amine dehydrogenase"/>
    <property type="match status" value="1"/>
</dbReference>
<keyword evidence="6" id="KW-0720">Serine protease</keyword>
<evidence type="ECO:0000256" key="1">
    <source>
        <dbReference type="ARBA" id="ARBA00004496"/>
    </source>
</evidence>
<dbReference type="Gene3D" id="2.120.10.60">
    <property type="entry name" value="Tricorn protease N-terminal domain"/>
    <property type="match status" value="1"/>
</dbReference>
<reference evidence="9" key="1">
    <citation type="submission" date="2021-01" db="EMBL/GenBank/DDBJ databases">
        <authorList>
            <person name="Corre E."/>
            <person name="Pelletier E."/>
            <person name="Niang G."/>
            <person name="Scheremetjew M."/>
            <person name="Finn R."/>
            <person name="Kale V."/>
            <person name="Holt S."/>
            <person name="Cochrane G."/>
            <person name="Meng A."/>
            <person name="Brown T."/>
            <person name="Cohen L."/>
        </authorList>
    </citation>
    <scope>NUCLEOTIDE SEQUENCE</scope>
    <source>
        <strain evidence="9">Clade-A-BCC118000</strain>
    </source>
</reference>
<feature type="compositionally biased region" description="Basic and acidic residues" evidence="7">
    <location>
        <begin position="655"/>
        <end position="678"/>
    </location>
</feature>
<feature type="compositionally biased region" description="Acidic residues" evidence="7">
    <location>
        <begin position="691"/>
        <end position="709"/>
    </location>
</feature>
<dbReference type="SMART" id="SM00245">
    <property type="entry name" value="TSPc"/>
    <property type="match status" value="1"/>
</dbReference>
<evidence type="ECO:0000256" key="7">
    <source>
        <dbReference type="SAM" id="MobiDB-lite"/>
    </source>
</evidence>
<keyword evidence="4" id="KW-0645">Protease</keyword>
<dbReference type="CDD" id="cd10828">
    <property type="entry name" value="cpPDZ_Tricorn-protease"/>
    <property type="match status" value="1"/>
</dbReference>
<comment type="similarity">
    <text evidence="2">Belongs to the peptidase S41B family.</text>
</comment>
<dbReference type="Gene3D" id="3.90.226.10">
    <property type="entry name" value="2-enoyl-CoA Hydratase, Chain A, domain 1"/>
    <property type="match status" value="1"/>
</dbReference>
<dbReference type="GO" id="GO:0008236">
    <property type="term" value="F:serine-type peptidase activity"/>
    <property type="evidence" value="ECO:0007669"/>
    <property type="project" value="UniProtKB-KW"/>
</dbReference>
<dbReference type="InterPro" id="IPR005151">
    <property type="entry name" value="Tail-specific_protease"/>
</dbReference>
<evidence type="ECO:0000256" key="4">
    <source>
        <dbReference type="ARBA" id="ARBA00022670"/>
    </source>
</evidence>
<sequence length="1368" mass="152715">MLVTDLAFARTSQTMHHNRHRARSGRSTRSTTTNRARTRTTVRSAARAHYQDGDARGASQEGYYRFPVIRGNELFFVCEDDVYATTISGLDKRESGAETTPPRRLTQAHGAVQRLVVSPDGSRVAFACAEDGYTEIYVVDARGGPMKQLTHMGASYARACCFSEDGRRVYFTSSGATAEPNGDELWVVDCDGGAPMRMNLGPVHDFDVRNVNGKELVVLGRNTEDTATKHWDGYAGGAGGEIWYGTLDNLLRLDLRLPNERLLRNVGNVSWFDDEHVAFTEAGGRSTAFKAKIDTNEFNTRIVDCQGFSDSTADNEDIKYFPVRHLSIDVSRQRIVYTRGGDVFVAEVVGGEHKSPIRLPIEWRGPRTQLAKRFVHADDWIEDWDLHPEGLTMMVLVRGQPFTMGIWDGPVLSYPPATKLRSPQSSVIAPLASLAQKSQARVRHGAYLYDGERLVFVSDASGEEDIEVHWEEAERPAKRLGLHHELLGRVERLIPSPEAPLVAIVNHRNSLLIVNVETGEMRTADTSSEVDGIDDLTWSPCGNWLAYTYYLNNERSCIRILDVRNGKVFDATNPVLGDHSPAWDPDGKYLYFLGSRELEPVYDAATFGLNFPTVERPHLIILQKDLRNPLLKELRPPYDTESSSGSDYDSETDSDVGRKMDKRGNGRDYMPRKKPVVDKDDDGSDWSTVDGDSDDQILSSGDEDDDYESDASYYHEDAPPAIEIHIDGLTERVVALPMPISRYDCLCGLEDGRFMVVEYPPSRGSPGSVGLDYSSDEDDDGLGSLISYSIRDLRRSILIHGGVSEVSLSMDRKCMVVEKESDGFLELRVYKAGVRPEEEGSDSEELDQMRCDRRTGLVNLDGRIRVLVDPAREWAQMLGEVYRRLRDDLWTEKIWNETIGDDWEVMFEEYVKVLPKVSTRTEFGDLLREIAAGVCYSHVAITSGDPGRSHRRHSAGYLGADFTWDGKVGGYRILNIVKGDIWDDMRGGVLSKPGVNIHEGDILLSIDRVPLTEDVPPAALLIEKGGVEVLLTVKIDSDGKGGIDEALDRLMLKKQKNKKKDKRDDNAPKKGDVIPVRVRAMHSEIDARYRDMIQKRTERVHSLSDGVVGYLHIPDMESTGYSEFWRHYASEVRKGSLILDLRGNTGGHISELLLAKLSQRALAWDIPRRGEVQVYPSNTPGPLVMLVDQRTGSDAELMAESFRKLGLGRVVGMRTWGGLLAINGVAELIDGSELSLPSQNVLLVDEAKGVDARSDATQAYTNAVENRGVIPDVTVDISPAEYSRREDPQLDTAVREALQLLKDTGAAGVATYLRKIREDETTAAELERKLTRKPWSFSTWAPLPPTKEEEEKQLRAKRRAGQNNIPRP</sequence>
<evidence type="ECO:0000256" key="3">
    <source>
        <dbReference type="ARBA" id="ARBA00022490"/>
    </source>
</evidence>
<dbReference type="Pfam" id="PF26550">
    <property type="entry name" value="Tricorn_2nd"/>
    <property type="match status" value="1"/>
</dbReference>
<dbReference type="Gene3D" id="3.30.750.44">
    <property type="match status" value="1"/>
</dbReference>